<comment type="cofactor">
    <cofactor evidence="1">
        <name>FAD</name>
        <dbReference type="ChEBI" id="CHEBI:57692"/>
    </cofactor>
</comment>
<evidence type="ECO:0000256" key="1">
    <source>
        <dbReference type="ARBA" id="ARBA00001974"/>
    </source>
</evidence>
<protein>
    <submittedName>
        <fullName evidence="7">Alternative NAD(P)H-ubiquinone oxidoreductase C1, chloroplastic/mitochondrial isoform X3</fullName>
    </submittedName>
</protein>
<dbReference type="InterPro" id="IPR051169">
    <property type="entry name" value="NADH-Q_oxidoreductase"/>
</dbReference>
<dbReference type="SUPFAM" id="SSF51905">
    <property type="entry name" value="FAD/NAD(P)-binding domain"/>
    <property type="match status" value="1"/>
</dbReference>
<dbReference type="Gene3D" id="3.50.50.100">
    <property type="match status" value="2"/>
</dbReference>
<keyword evidence="4" id="KW-0560">Oxidoreductase</keyword>
<evidence type="ECO:0000259" key="5">
    <source>
        <dbReference type="Pfam" id="PF07992"/>
    </source>
</evidence>
<evidence type="ECO:0000313" key="6">
    <source>
        <dbReference type="Proteomes" id="UP001652623"/>
    </source>
</evidence>
<dbReference type="Proteomes" id="UP001652623">
    <property type="component" value="Chromosome 7"/>
</dbReference>
<keyword evidence="2" id="KW-0285">Flavoprotein</keyword>
<reference evidence="7" key="1">
    <citation type="submission" date="2025-08" db="UniProtKB">
        <authorList>
            <consortium name="RefSeq"/>
        </authorList>
    </citation>
    <scope>IDENTIFICATION</scope>
    <source>
        <tissue evidence="7">Seedling</tissue>
    </source>
</reference>
<proteinExistence type="predicted"/>
<dbReference type="PANTHER" id="PTHR42913">
    <property type="entry name" value="APOPTOSIS-INDUCING FACTOR 1"/>
    <property type="match status" value="1"/>
</dbReference>
<name>A0ABM3ITH1_ZIZJJ</name>
<dbReference type="InterPro" id="IPR036188">
    <property type="entry name" value="FAD/NAD-bd_sf"/>
</dbReference>
<organism evidence="6 7">
    <name type="scientific">Ziziphus jujuba</name>
    <name type="common">Chinese jujube</name>
    <name type="synonym">Ziziphus sativa</name>
    <dbReference type="NCBI Taxonomy" id="326968"/>
    <lineage>
        <taxon>Eukaryota</taxon>
        <taxon>Viridiplantae</taxon>
        <taxon>Streptophyta</taxon>
        <taxon>Embryophyta</taxon>
        <taxon>Tracheophyta</taxon>
        <taxon>Spermatophyta</taxon>
        <taxon>Magnoliopsida</taxon>
        <taxon>eudicotyledons</taxon>
        <taxon>Gunneridae</taxon>
        <taxon>Pentapetalae</taxon>
        <taxon>rosids</taxon>
        <taxon>fabids</taxon>
        <taxon>Rosales</taxon>
        <taxon>Rhamnaceae</taxon>
        <taxon>Paliureae</taxon>
        <taxon>Ziziphus</taxon>
    </lineage>
</organism>
<dbReference type="Pfam" id="PF07992">
    <property type="entry name" value="Pyr_redox_2"/>
    <property type="match status" value="1"/>
</dbReference>
<dbReference type="RefSeq" id="XP_048335146.2">
    <property type="nucleotide sequence ID" value="XM_048479189.2"/>
</dbReference>
<evidence type="ECO:0000256" key="4">
    <source>
        <dbReference type="ARBA" id="ARBA00023002"/>
    </source>
</evidence>
<keyword evidence="6" id="KW-1185">Reference proteome</keyword>
<sequence length="479" mass="51876">MALTALTASAALFPFNRGAKQWNRLFPSSLRGLGTNLSFSAVSQRRGIGCIASGATGTNGGVAELSEADTESRLYSWPDNKKPRVCILGGGFGGLYTALRLESLVWPDDKKPQVLLVDQSEHFVFKPMLYELLSGARLVLALGAEAKLDVVPGAAEYALPFSTLEDARKVDFWLKTLERRNFGQDSLIHVALVGCGYSGVELAATISERLQDRGVVHAINVETTICPTAPPGNREAALKVLSSRKVQLLLGYFVRSITKVGDAEASEKSTETGAVQGAIEQDVQKYVLELQPAERGLQSKTLEADLVLWTVGSKPLLPQLEPRDRPYDIPLNARGQAETDETLRVKGHPRIFALGDSSSLRDSSGRLLPATAQVAFQQADFAGWNLWAAINGRPLLPFRFQNLGEMMTLGRNDAAVTPSFIDGLTIEGPIGHTARKIAYLIRLPTDEHRLRVGISWLTKTAVDSVASIQSTLTKVLSGS</sequence>
<evidence type="ECO:0000256" key="2">
    <source>
        <dbReference type="ARBA" id="ARBA00022630"/>
    </source>
</evidence>
<gene>
    <name evidence="7" type="primary">LOC107425337</name>
</gene>
<keyword evidence="3" id="KW-0274">FAD</keyword>
<dbReference type="GeneID" id="107425337"/>
<dbReference type="PANTHER" id="PTHR42913:SF4">
    <property type="entry name" value="ALTERNATIVE NAD(P)H-UBIQUINONE OXIDOREDUCTASE C1, CHLOROPLASTIC_MITOCHONDRIAL"/>
    <property type="match status" value="1"/>
</dbReference>
<feature type="domain" description="FAD/NAD(P)-binding" evidence="5">
    <location>
        <begin position="136"/>
        <end position="379"/>
    </location>
</feature>
<dbReference type="InterPro" id="IPR023753">
    <property type="entry name" value="FAD/NAD-binding_dom"/>
</dbReference>
<accession>A0ABM3ITH1</accession>
<evidence type="ECO:0000256" key="3">
    <source>
        <dbReference type="ARBA" id="ARBA00022827"/>
    </source>
</evidence>
<evidence type="ECO:0000313" key="7">
    <source>
        <dbReference type="RefSeq" id="XP_048335146.2"/>
    </source>
</evidence>